<keyword evidence="5" id="KW-0479">Metal-binding</keyword>
<keyword evidence="10" id="KW-0408">Iron</keyword>
<dbReference type="InterPro" id="IPR000700">
    <property type="entry name" value="PAS-assoc_C"/>
</dbReference>
<proteinExistence type="predicted"/>
<feature type="domain" description="Histidine kinase" evidence="13">
    <location>
        <begin position="156"/>
        <end position="377"/>
    </location>
</feature>
<evidence type="ECO:0000256" key="11">
    <source>
        <dbReference type="ARBA" id="ARBA00059827"/>
    </source>
</evidence>
<dbReference type="InterPro" id="IPR000014">
    <property type="entry name" value="PAS"/>
</dbReference>
<keyword evidence="4" id="KW-0597">Phosphoprotein</keyword>
<keyword evidence="17" id="KW-1185">Reference proteome</keyword>
<dbReference type="InterPro" id="IPR003594">
    <property type="entry name" value="HATPase_dom"/>
</dbReference>
<dbReference type="Pfam" id="PF00512">
    <property type="entry name" value="HisKA"/>
    <property type="match status" value="1"/>
</dbReference>
<dbReference type="SUPFAM" id="SSF55874">
    <property type="entry name" value="ATPase domain of HSP90 chaperone/DNA topoisomerase II/histidine kinase"/>
    <property type="match status" value="1"/>
</dbReference>
<dbReference type="PROSITE" id="PS50109">
    <property type="entry name" value="HIS_KIN"/>
    <property type="match status" value="1"/>
</dbReference>
<dbReference type="InterPro" id="IPR005467">
    <property type="entry name" value="His_kinase_dom"/>
</dbReference>
<keyword evidence="9" id="KW-0067">ATP-binding</keyword>
<evidence type="ECO:0000256" key="9">
    <source>
        <dbReference type="ARBA" id="ARBA00022840"/>
    </source>
</evidence>
<evidence type="ECO:0000256" key="3">
    <source>
        <dbReference type="ARBA" id="ARBA00012438"/>
    </source>
</evidence>
<evidence type="ECO:0000256" key="12">
    <source>
        <dbReference type="ARBA" id="ARBA00070616"/>
    </source>
</evidence>
<dbReference type="Pfam" id="PF00989">
    <property type="entry name" value="PAS"/>
    <property type="match status" value="1"/>
</dbReference>
<dbReference type="EC" id="2.7.13.3" evidence="3"/>
<dbReference type="InterPro" id="IPR013767">
    <property type="entry name" value="PAS_fold"/>
</dbReference>
<dbReference type="PROSITE" id="PS50112">
    <property type="entry name" value="PAS"/>
    <property type="match status" value="1"/>
</dbReference>
<reference evidence="16 17" key="1">
    <citation type="submission" date="2014-07" db="EMBL/GenBank/DDBJ databases">
        <title>Tepidicaulis marinum gen. nov., sp. nov., a novel marine bacterium denitrifying nitrate to nitrous oxide strictly under microaerobic conditions.</title>
        <authorList>
            <person name="Takeuchi M."/>
            <person name="Yamagishi T."/>
            <person name="Kamagata Y."/>
            <person name="Oshima K."/>
            <person name="Hattori M."/>
            <person name="Katayama T."/>
            <person name="Hanada S."/>
            <person name="Tamaki H."/>
            <person name="Marumo K."/>
            <person name="Maeda H."/>
            <person name="Nedachi M."/>
            <person name="Iwasaki W."/>
            <person name="Suwa Y."/>
            <person name="Sakata S."/>
        </authorList>
    </citation>
    <scope>NUCLEOTIDE SEQUENCE [LARGE SCALE GENOMIC DNA]</scope>
    <source>
        <strain evidence="16 17">MA2</strain>
    </source>
</reference>
<keyword evidence="5" id="KW-0349">Heme</keyword>
<dbReference type="SMART" id="SM00387">
    <property type="entry name" value="HATPase_c"/>
    <property type="match status" value="1"/>
</dbReference>
<dbReference type="CDD" id="cd00082">
    <property type="entry name" value="HisKA"/>
    <property type="match status" value="1"/>
</dbReference>
<gene>
    <name evidence="16" type="ORF">M2A_1686</name>
</gene>
<evidence type="ECO:0000256" key="7">
    <source>
        <dbReference type="ARBA" id="ARBA00022741"/>
    </source>
</evidence>
<comment type="cofactor">
    <cofactor evidence="2">
        <name>heme</name>
        <dbReference type="ChEBI" id="CHEBI:30413"/>
    </cofactor>
</comment>
<organism evidence="16 17">
    <name type="scientific">Tepidicaulis marinus</name>
    <dbReference type="NCBI Taxonomy" id="1333998"/>
    <lineage>
        <taxon>Bacteria</taxon>
        <taxon>Pseudomonadati</taxon>
        <taxon>Pseudomonadota</taxon>
        <taxon>Alphaproteobacteria</taxon>
        <taxon>Hyphomicrobiales</taxon>
        <taxon>Parvibaculaceae</taxon>
        <taxon>Tepidicaulis</taxon>
    </lineage>
</organism>
<dbReference type="GO" id="GO:0000155">
    <property type="term" value="F:phosphorelay sensor kinase activity"/>
    <property type="evidence" value="ECO:0007669"/>
    <property type="project" value="InterPro"/>
</dbReference>
<dbReference type="InterPro" id="IPR036890">
    <property type="entry name" value="HATPase_C_sf"/>
</dbReference>
<evidence type="ECO:0000313" key="17">
    <source>
        <dbReference type="Proteomes" id="UP000028702"/>
    </source>
</evidence>
<keyword evidence="6" id="KW-0808">Transferase</keyword>
<dbReference type="PROSITE" id="PS50113">
    <property type="entry name" value="PAC"/>
    <property type="match status" value="1"/>
</dbReference>
<keyword evidence="7" id="KW-0547">Nucleotide-binding</keyword>
<dbReference type="SUPFAM" id="SSF47384">
    <property type="entry name" value="Homodimeric domain of signal transducing histidine kinase"/>
    <property type="match status" value="1"/>
</dbReference>
<keyword evidence="8 16" id="KW-0418">Kinase</keyword>
<evidence type="ECO:0000256" key="4">
    <source>
        <dbReference type="ARBA" id="ARBA00022553"/>
    </source>
</evidence>
<dbReference type="EMBL" id="BBIO01000007">
    <property type="protein sequence ID" value="GAK45187.1"/>
    <property type="molecule type" value="Genomic_DNA"/>
</dbReference>
<dbReference type="GO" id="GO:0005524">
    <property type="term" value="F:ATP binding"/>
    <property type="evidence" value="ECO:0007669"/>
    <property type="project" value="UniProtKB-KW"/>
</dbReference>
<dbReference type="Pfam" id="PF02518">
    <property type="entry name" value="HATPase_c"/>
    <property type="match status" value="1"/>
</dbReference>
<dbReference type="GO" id="GO:0006355">
    <property type="term" value="P:regulation of DNA-templated transcription"/>
    <property type="evidence" value="ECO:0007669"/>
    <property type="project" value="InterPro"/>
</dbReference>
<evidence type="ECO:0000259" key="14">
    <source>
        <dbReference type="PROSITE" id="PS50112"/>
    </source>
</evidence>
<feature type="domain" description="PAS" evidence="14">
    <location>
        <begin position="11"/>
        <end position="64"/>
    </location>
</feature>
<comment type="catalytic activity">
    <reaction evidence="1">
        <text>ATP + protein L-histidine = ADP + protein N-phospho-L-histidine.</text>
        <dbReference type="EC" id="2.7.13.3"/>
    </reaction>
</comment>
<evidence type="ECO:0000256" key="5">
    <source>
        <dbReference type="ARBA" id="ARBA00022617"/>
    </source>
</evidence>
<evidence type="ECO:0000256" key="6">
    <source>
        <dbReference type="ARBA" id="ARBA00022679"/>
    </source>
</evidence>
<evidence type="ECO:0000313" key="16">
    <source>
        <dbReference type="EMBL" id="GAK45187.1"/>
    </source>
</evidence>
<evidence type="ECO:0000259" key="15">
    <source>
        <dbReference type="PROSITE" id="PS50113"/>
    </source>
</evidence>
<dbReference type="CDD" id="cd00130">
    <property type="entry name" value="PAS"/>
    <property type="match status" value="1"/>
</dbReference>
<dbReference type="Gene3D" id="3.30.565.10">
    <property type="entry name" value="Histidine kinase-like ATPase, C-terminal domain"/>
    <property type="match status" value="1"/>
</dbReference>
<sequence length="390" mass="43232">MLLSSLDSASQSDLLKAVLNTAVDGIIAIDRRGRICLFNKASELLFGYKAEEVFGQNVHILMPEPYRTQHDSYIANYQATGEEKIIGIGREVEGRRKDGSIFPMYLSVGEVTDRAELAYVGIVRDITAQRQNFRALEDACVRAEIANQAKSEFLSRMSHELRTPLNAVLGFAQILELSEPGVLSPEKEKEYFEAIISSGNHLLGLIEDVLDLAKIEHGKVEISIRPVDLLRTVRQSITMVQPALARYRISVVDDALSHAPMPLVNADEVRLRQCVMNLLSNGAKYNKPGGKIFIKCEVTSQGRARLIIEDTGIGIPRERLGELFKPFTRVSRREEVEGSGIGLAITRQFVEQMDGNISVVSKEGVGSRFALELPLAAGVESFAVHNNKRR</sequence>
<dbReference type="NCBIfam" id="TIGR00229">
    <property type="entry name" value="sensory_box"/>
    <property type="match status" value="1"/>
</dbReference>
<dbReference type="InterPro" id="IPR001610">
    <property type="entry name" value="PAC"/>
</dbReference>
<accession>A0A081BAW9</accession>
<dbReference type="SMART" id="SM00091">
    <property type="entry name" value="PAS"/>
    <property type="match status" value="1"/>
</dbReference>
<evidence type="ECO:0000256" key="8">
    <source>
        <dbReference type="ARBA" id="ARBA00022777"/>
    </source>
</evidence>
<evidence type="ECO:0000256" key="1">
    <source>
        <dbReference type="ARBA" id="ARBA00000085"/>
    </source>
</evidence>
<dbReference type="InterPro" id="IPR035965">
    <property type="entry name" value="PAS-like_dom_sf"/>
</dbReference>
<comment type="caution">
    <text evidence="16">The sequence shown here is derived from an EMBL/GenBank/DDBJ whole genome shotgun (WGS) entry which is preliminary data.</text>
</comment>
<dbReference type="InterPro" id="IPR004358">
    <property type="entry name" value="Sig_transdc_His_kin-like_C"/>
</dbReference>
<dbReference type="Gene3D" id="3.30.450.20">
    <property type="entry name" value="PAS domain"/>
    <property type="match status" value="1"/>
</dbReference>
<dbReference type="SMART" id="SM00388">
    <property type="entry name" value="HisKA"/>
    <property type="match status" value="1"/>
</dbReference>
<protein>
    <recommendedName>
        <fullName evidence="12">Sensor protein FixL</fullName>
        <ecNumber evidence="3">2.7.13.3</ecNumber>
    </recommendedName>
</protein>
<dbReference type="SMART" id="SM00086">
    <property type="entry name" value="PAC"/>
    <property type="match status" value="1"/>
</dbReference>
<dbReference type="Proteomes" id="UP000028702">
    <property type="component" value="Unassembled WGS sequence"/>
</dbReference>
<dbReference type="AlphaFoldDB" id="A0A081BAW9"/>
<evidence type="ECO:0000256" key="2">
    <source>
        <dbReference type="ARBA" id="ARBA00001971"/>
    </source>
</evidence>
<dbReference type="FunFam" id="3.30.450.20:FF:000060">
    <property type="entry name" value="Sensor protein FixL"/>
    <property type="match status" value="1"/>
</dbReference>
<dbReference type="PRINTS" id="PR00344">
    <property type="entry name" value="BCTRLSENSOR"/>
</dbReference>
<evidence type="ECO:0000259" key="13">
    <source>
        <dbReference type="PROSITE" id="PS50109"/>
    </source>
</evidence>
<dbReference type="eggNOG" id="COG2205">
    <property type="taxonomic scope" value="Bacteria"/>
</dbReference>
<dbReference type="InterPro" id="IPR003661">
    <property type="entry name" value="HisK_dim/P_dom"/>
</dbReference>
<evidence type="ECO:0000256" key="10">
    <source>
        <dbReference type="ARBA" id="ARBA00023004"/>
    </source>
</evidence>
<dbReference type="STRING" id="1333998.M2A_1686"/>
<dbReference type="PANTHER" id="PTHR43047">
    <property type="entry name" value="TWO-COMPONENT HISTIDINE PROTEIN KINASE"/>
    <property type="match status" value="1"/>
</dbReference>
<dbReference type="SUPFAM" id="SSF55785">
    <property type="entry name" value="PYP-like sensor domain (PAS domain)"/>
    <property type="match status" value="1"/>
</dbReference>
<name>A0A081BAW9_9HYPH</name>
<dbReference type="RefSeq" id="WP_081875495.1">
    <property type="nucleotide sequence ID" value="NZ_BBIO01000007.1"/>
</dbReference>
<dbReference type="Gene3D" id="1.10.287.130">
    <property type="match status" value="1"/>
</dbReference>
<dbReference type="InterPro" id="IPR036097">
    <property type="entry name" value="HisK_dim/P_sf"/>
</dbReference>
<comment type="function">
    <text evidence="11">Putative oxygen sensor; modulates the activity of FixJ, a transcriptional activator of nitrogen fixation fixK gene. FixL probably acts as a kinase that phosphorylates FixJ.</text>
</comment>
<feature type="domain" description="PAC" evidence="15">
    <location>
        <begin position="88"/>
        <end position="138"/>
    </location>
</feature>